<feature type="domain" description="Lipoyl-binding" evidence="3">
    <location>
        <begin position="22"/>
        <end position="104"/>
    </location>
</feature>
<accession>A0A644TGL9</accession>
<evidence type="ECO:0000313" key="4">
    <source>
        <dbReference type="EMBL" id="MPL65849.1"/>
    </source>
</evidence>
<name>A0A644TGL9_9ZZZZ</name>
<evidence type="ECO:0000256" key="2">
    <source>
        <dbReference type="ARBA" id="ARBA00022823"/>
    </source>
</evidence>
<dbReference type="InterPro" id="IPR011053">
    <property type="entry name" value="Single_hybrid_motif"/>
</dbReference>
<dbReference type="PANTHER" id="PTHR11715">
    <property type="entry name" value="GLYCINE CLEAVAGE SYSTEM H PROTEIN"/>
    <property type="match status" value="1"/>
</dbReference>
<dbReference type="InterPro" id="IPR003016">
    <property type="entry name" value="2-oxoA_DH_lipoyl-BS"/>
</dbReference>
<sequence>MSVDAKARYAQSHEYARQEGDLVVVGISDHAQDELGDIVFVELKEAGKKLEKGQVFGTIESVKAASDLYMPLSGSIAEVNAGLQADPALVNREPYSGGWMIKIKPDAVKDLETLLDAKAYASLVGEE</sequence>
<dbReference type="Pfam" id="PF01597">
    <property type="entry name" value="GCV_H"/>
    <property type="match status" value="1"/>
</dbReference>
<dbReference type="HAMAP" id="MF_00272">
    <property type="entry name" value="GcvH"/>
    <property type="match status" value="1"/>
</dbReference>
<dbReference type="InterPro" id="IPR002930">
    <property type="entry name" value="GCV_H"/>
</dbReference>
<dbReference type="PROSITE" id="PS00189">
    <property type="entry name" value="LIPOYL"/>
    <property type="match status" value="1"/>
</dbReference>
<dbReference type="NCBIfam" id="NF002270">
    <property type="entry name" value="PRK01202.1"/>
    <property type="match status" value="1"/>
</dbReference>
<dbReference type="InterPro" id="IPR017453">
    <property type="entry name" value="GCV_H_sub"/>
</dbReference>
<dbReference type="PANTHER" id="PTHR11715:SF3">
    <property type="entry name" value="GLYCINE CLEAVAGE SYSTEM H PROTEIN-RELATED"/>
    <property type="match status" value="1"/>
</dbReference>
<keyword evidence="2" id="KW-0450">Lipoyl</keyword>
<comment type="similarity">
    <text evidence="1">Belongs to the GcvH family.</text>
</comment>
<organism evidence="4">
    <name type="scientific">bioreactor metagenome</name>
    <dbReference type="NCBI Taxonomy" id="1076179"/>
    <lineage>
        <taxon>unclassified sequences</taxon>
        <taxon>metagenomes</taxon>
        <taxon>ecological metagenomes</taxon>
    </lineage>
</organism>
<dbReference type="NCBIfam" id="TIGR00527">
    <property type="entry name" value="gcvH"/>
    <property type="match status" value="1"/>
</dbReference>
<dbReference type="InterPro" id="IPR033753">
    <property type="entry name" value="GCV_H/Fam206"/>
</dbReference>
<dbReference type="SUPFAM" id="SSF51230">
    <property type="entry name" value="Single hybrid motif"/>
    <property type="match status" value="1"/>
</dbReference>
<dbReference type="InterPro" id="IPR000089">
    <property type="entry name" value="Biotin_lipoyl"/>
</dbReference>
<dbReference type="AlphaFoldDB" id="A0A644TGL9"/>
<comment type="caution">
    <text evidence="4">The sequence shown here is derived from an EMBL/GenBank/DDBJ whole genome shotgun (WGS) entry which is preliminary data.</text>
</comment>
<protein>
    <submittedName>
        <fullName evidence="4">Glycine cleavage system H protein</fullName>
    </submittedName>
</protein>
<reference evidence="4" key="1">
    <citation type="submission" date="2019-08" db="EMBL/GenBank/DDBJ databases">
        <authorList>
            <person name="Kucharzyk K."/>
            <person name="Murdoch R.W."/>
            <person name="Higgins S."/>
            <person name="Loffler F."/>
        </authorList>
    </citation>
    <scope>NUCLEOTIDE SEQUENCE</scope>
</reference>
<dbReference type="GO" id="GO:0005829">
    <property type="term" value="C:cytosol"/>
    <property type="evidence" value="ECO:0007669"/>
    <property type="project" value="TreeGrafter"/>
</dbReference>
<dbReference type="GO" id="GO:0005960">
    <property type="term" value="C:glycine cleavage complex"/>
    <property type="evidence" value="ECO:0007669"/>
    <property type="project" value="InterPro"/>
</dbReference>
<dbReference type="PROSITE" id="PS50968">
    <property type="entry name" value="BIOTINYL_LIPOYL"/>
    <property type="match status" value="1"/>
</dbReference>
<dbReference type="EMBL" id="VSSQ01000030">
    <property type="protein sequence ID" value="MPL65849.1"/>
    <property type="molecule type" value="Genomic_DNA"/>
</dbReference>
<gene>
    <name evidence="4" type="primary">gcvH_6</name>
    <name evidence="4" type="ORF">SDC9_11514</name>
</gene>
<proteinExistence type="inferred from homology"/>
<evidence type="ECO:0000259" key="3">
    <source>
        <dbReference type="PROSITE" id="PS50968"/>
    </source>
</evidence>
<dbReference type="GO" id="GO:0009249">
    <property type="term" value="P:protein lipoylation"/>
    <property type="evidence" value="ECO:0007669"/>
    <property type="project" value="TreeGrafter"/>
</dbReference>
<evidence type="ECO:0000256" key="1">
    <source>
        <dbReference type="ARBA" id="ARBA00009249"/>
    </source>
</evidence>
<dbReference type="GO" id="GO:0019464">
    <property type="term" value="P:glycine decarboxylation via glycine cleavage system"/>
    <property type="evidence" value="ECO:0007669"/>
    <property type="project" value="InterPro"/>
</dbReference>
<dbReference type="CDD" id="cd06848">
    <property type="entry name" value="GCS_H"/>
    <property type="match status" value="1"/>
</dbReference>
<dbReference type="Gene3D" id="2.40.50.100">
    <property type="match status" value="1"/>
</dbReference>